<protein>
    <recommendedName>
        <fullName evidence="6">Reticulon-like protein</fullName>
    </recommendedName>
</protein>
<feature type="transmembrane region" description="Helical" evidence="6">
    <location>
        <begin position="94"/>
        <end position="112"/>
    </location>
</feature>
<dbReference type="GO" id="GO:0030424">
    <property type="term" value="C:axon"/>
    <property type="evidence" value="ECO:0007669"/>
    <property type="project" value="TreeGrafter"/>
</dbReference>
<evidence type="ECO:0000313" key="9">
    <source>
        <dbReference type="Proteomes" id="UP001152795"/>
    </source>
</evidence>
<dbReference type="InterPro" id="IPR046964">
    <property type="entry name" value="RTN1-4"/>
</dbReference>
<dbReference type="PROSITE" id="PS50845">
    <property type="entry name" value="RETICULON"/>
    <property type="match status" value="1"/>
</dbReference>
<dbReference type="OrthoDB" id="567788at2759"/>
<comment type="subcellular location">
    <subcellularLocation>
        <location evidence="1 6">Endoplasmic reticulum membrane</location>
        <topology evidence="1 6">Multi-pass membrane protein</topology>
    </subcellularLocation>
</comment>
<proteinExistence type="predicted"/>
<evidence type="ECO:0000313" key="8">
    <source>
        <dbReference type="EMBL" id="CAB4015732.1"/>
    </source>
</evidence>
<accession>A0A7D9EQ37</accession>
<comment type="caution">
    <text evidence="8">The sequence shown here is derived from an EMBL/GenBank/DDBJ whole genome shotgun (WGS) entry which is preliminary data.</text>
</comment>
<keyword evidence="9" id="KW-1185">Reference proteome</keyword>
<evidence type="ECO:0000256" key="4">
    <source>
        <dbReference type="ARBA" id="ARBA00022989"/>
    </source>
</evidence>
<keyword evidence="5 6" id="KW-0472">Membrane</keyword>
<evidence type="ECO:0000256" key="3">
    <source>
        <dbReference type="ARBA" id="ARBA00022824"/>
    </source>
</evidence>
<dbReference type="Gene3D" id="1.20.5.2480">
    <property type="match status" value="1"/>
</dbReference>
<dbReference type="EMBL" id="CACRXK020008823">
    <property type="protein sequence ID" value="CAB4015732.1"/>
    <property type="molecule type" value="Genomic_DNA"/>
</dbReference>
<dbReference type="PANTHER" id="PTHR45799">
    <property type="entry name" value="RETICULON-LIKE PROTEIN"/>
    <property type="match status" value="1"/>
</dbReference>
<feature type="compositionally biased region" description="Basic and acidic residues" evidence="7">
    <location>
        <begin position="54"/>
        <end position="74"/>
    </location>
</feature>
<evidence type="ECO:0000256" key="2">
    <source>
        <dbReference type="ARBA" id="ARBA00022692"/>
    </source>
</evidence>
<evidence type="ECO:0000256" key="7">
    <source>
        <dbReference type="SAM" id="MobiDB-lite"/>
    </source>
</evidence>
<dbReference type="InterPro" id="IPR003388">
    <property type="entry name" value="Reticulon"/>
</dbReference>
<name>A0A7D9EQ37_PARCT</name>
<dbReference type="AlphaFoldDB" id="A0A7D9EQ37"/>
<feature type="transmembrane region" description="Helical" evidence="6">
    <location>
        <begin position="210"/>
        <end position="231"/>
    </location>
</feature>
<dbReference type="Pfam" id="PF02453">
    <property type="entry name" value="Reticulon"/>
    <property type="match status" value="1"/>
</dbReference>
<feature type="transmembrane region" description="Helical" evidence="6">
    <location>
        <begin position="118"/>
        <end position="140"/>
    </location>
</feature>
<feature type="compositionally biased region" description="Polar residues" evidence="7">
    <location>
        <begin position="29"/>
        <end position="53"/>
    </location>
</feature>
<reference evidence="8" key="1">
    <citation type="submission" date="2020-04" db="EMBL/GenBank/DDBJ databases">
        <authorList>
            <person name="Alioto T."/>
            <person name="Alioto T."/>
            <person name="Gomez Garrido J."/>
        </authorList>
    </citation>
    <scope>NUCLEOTIDE SEQUENCE</scope>
    <source>
        <strain evidence="8">A484AB</strain>
    </source>
</reference>
<keyword evidence="3 6" id="KW-0256">Endoplasmic reticulum</keyword>
<dbReference type="GO" id="GO:0005789">
    <property type="term" value="C:endoplasmic reticulum membrane"/>
    <property type="evidence" value="ECO:0007669"/>
    <property type="project" value="UniProtKB-SubCell"/>
</dbReference>
<sequence length="270" mass="30058">MEEGNLNVEQQSRLPNEAEIESSVGGQEMNPSPESNEPTSTVEDTDENVVSSTSKEDQTDGEKLETDEHSLEEKSASPSPVIDLIYWRDIKKTAVVFGTILLILLFLAYHTVLSVVSFFALSLLTVSLLYRIGMTVIGAVQKTGTGSPYKALLEKNISISPEKAREIGECIGCKVNCTIAKLTKLFLVEDFVASLKFGMFLWFLSCIGKWFSAITLLIIGTLLVFSVPRLYEDHQKQVDQFLCKVCKKTDEIVKTVKSKIESRFKKEKSA</sequence>
<dbReference type="PANTHER" id="PTHR45799:SF2">
    <property type="entry name" value="RETICULON-LIKE PROTEIN"/>
    <property type="match status" value="1"/>
</dbReference>
<evidence type="ECO:0000256" key="6">
    <source>
        <dbReference type="RuleBase" id="RU363132"/>
    </source>
</evidence>
<evidence type="ECO:0000256" key="5">
    <source>
        <dbReference type="ARBA" id="ARBA00023136"/>
    </source>
</evidence>
<keyword evidence="4 6" id="KW-1133">Transmembrane helix</keyword>
<organism evidence="8 9">
    <name type="scientific">Paramuricea clavata</name>
    <name type="common">Red gorgonian</name>
    <name type="synonym">Violescent sea-whip</name>
    <dbReference type="NCBI Taxonomy" id="317549"/>
    <lineage>
        <taxon>Eukaryota</taxon>
        <taxon>Metazoa</taxon>
        <taxon>Cnidaria</taxon>
        <taxon>Anthozoa</taxon>
        <taxon>Octocorallia</taxon>
        <taxon>Malacalcyonacea</taxon>
        <taxon>Plexauridae</taxon>
        <taxon>Paramuricea</taxon>
    </lineage>
</organism>
<keyword evidence="2 6" id="KW-0812">Transmembrane</keyword>
<gene>
    <name evidence="8" type="ORF">PACLA_8A056749</name>
</gene>
<evidence type="ECO:0000256" key="1">
    <source>
        <dbReference type="ARBA" id="ARBA00004477"/>
    </source>
</evidence>
<feature type="region of interest" description="Disordered" evidence="7">
    <location>
        <begin position="1"/>
        <end position="74"/>
    </location>
</feature>
<dbReference type="Proteomes" id="UP001152795">
    <property type="component" value="Unassembled WGS sequence"/>
</dbReference>